<reference evidence="1" key="1">
    <citation type="submission" date="2014-11" db="EMBL/GenBank/DDBJ databases">
        <authorList>
            <person name="Amaro Gonzalez C."/>
        </authorList>
    </citation>
    <scope>NUCLEOTIDE SEQUENCE</scope>
</reference>
<name>A0A0E9VLB5_ANGAN</name>
<reference evidence="1" key="2">
    <citation type="journal article" date="2015" name="Fish Shellfish Immunol.">
        <title>Early steps in the European eel (Anguilla anguilla)-Vibrio vulnificus interaction in the gills: Role of the RtxA13 toxin.</title>
        <authorList>
            <person name="Callol A."/>
            <person name="Pajuelo D."/>
            <person name="Ebbesson L."/>
            <person name="Teles M."/>
            <person name="MacKenzie S."/>
            <person name="Amaro C."/>
        </authorList>
    </citation>
    <scope>NUCLEOTIDE SEQUENCE</scope>
</reference>
<dbReference type="EMBL" id="GBXM01029771">
    <property type="protein sequence ID" value="JAH78806.1"/>
    <property type="molecule type" value="Transcribed_RNA"/>
</dbReference>
<proteinExistence type="predicted"/>
<sequence length="9" mass="1068">MPGLIFMFL</sequence>
<evidence type="ECO:0000313" key="1">
    <source>
        <dbReference type="EMBL" id="JAH78806.1"/>
    </source>
</evidence>
<accession>A0A0E9VLB5</accession>
<organism evidence="1">
    <name type="scientific">Anguilla anguilla</name>
    <name type="common">European freshwater eel</name>
    <name type="synonym">Muraena anguilla</name>
    <dbReference type="NCBI Taxonomy" id="7936"/>
    <lineage>
        <taxon>Eukaryota</taxon>
        <taxon>Metazoa</taxon>
        <taxon>Chordata</taxon>
        <taxon>Craniata</taxon>
        <taxon>Vertebrata</taxon>
        <taxon>Euteleostomi</taxon>
        <taxon>Actinopterygii</taxon>
        <taxon>Neopterygii</taxon>
        <taxon>Teleostei</taxon>
        <taxon>Anguilliformes</taxon>
        <taxon>Anguillidae</taxon>
        <taxon>Anguilla</taxon>
    </lineage>
</organism>
<protein>
    <submittedName>
        <fullName evidence="1">Uncharacterized protein</fullName>
    </submittedName>
</protein>